<evidence type="ECO:0000256" key="10">
    <source>
        <dbReference type="ARBA" id="ARBA00023295"/>
    </source>
</evidence>
<comment type="catalytic activity">
    <reaction evidence="11">
        <text>a sphingomyelin + H2O = phosphocholine + an N-acylsphing-4-enine + H(+)</text>
        <dbReference type="Rhea" id="RHEA:19253"/>
        <dbReference type="ChEBI" id="CHEBI:15377"/>
        <dbReference type="ChEBI" id="CHEBI:15378"/>
        <dbReference type="ChEBI" id="CHEBI:17636"/>
        <dbReference type="ChEBI" id="CHEBI:52639"/>
        <dbReference type="ChEBI" id="CHEBI:295975"/>
        <dbReference type="EC" id="3.1.4.12"/>
    </reaction>
    <physiologicalReaction direction="left-to-right" evidence="11">
        <dbReference type="Rhea" id="RHEA:19254"/>
    </physiologicalReaction>
</comment>
<comment type="caution">
    <text evidence="17">The sequence shown here is derived from an EMBL/GenBank/DDBJ whole genome shotgun (WGS) entry which is preliminary data.</text>
</comment>
<feature type="binding site" evidence="13">
    <location>
        <position position="264"/>
    </location>
    <ligand>
        <name>Zn(2+)</name>
        <dbReference type="ChEBI" id="CHEBI:29105"/>
        <label>2</label>
    </ligand>
</feature>
<dbReference type="InterPro" id="IPR004843">
    <property type="entry name" value="Calcineurin-like_PHP"/>
</dbReference>
<dbReference type="Gene3D" id="3.60.21.10">
    <property type="match status" value="2"/>
</dbReference>
<dbReference type="CDD" id="cd00842">
    <property type="entry name" value="MPP_ASMase"/>
    <property type="match status" value="1"/>
</dbReference>
<keyword evidence="4 13" id="KW-0479">Metal-binding</keyword>
<dbReference type="OrthoDB" id="282973at2759"/>
<dbReference type="InterPro" id="IPR011160">
    <property type="entry name" value="Sphingomy_PDE"/>
</dbReference>
<dbReference type="GO" id="GO:0046513">
    <property type="term" value="P:ceramide biosynthetic process"/>
    <property type="evidence" value="ECO:0007669"/>
    <property type="project" value="TreeGrafter"/>
</dbReference>
<dbReference type="EMBL" id="VTPC01008013">
    <property type="protein sequence ID" value="KAF2893416.1"/>
    <property type="molecule type" value="Genomic_DNA"/>
</dbReference>
<feature type="disulfide bond" evidence="14">
    <location>
        <begin position="106"/>
        <end position="117"/>
    </location>
</feature>
<gene>
    <name evidence="17" type="ORF">ILUMI_12760</name>
</gene>
<keyword evidence="8 14" id="KW-1015">Disulfide bond</keyword>
<dbReference type="GO" id="GO:0005764">
    <property type="term" value="C:lysosome"/>
    <property type="evidence" value="ECO:0007669"/>
    <property type="project" value="TreeGrafter"/>
</dbReference>
<feature type="disulfide bond" evidence="14">
    <location>
        <begin position="213"/>
        <end position="235"/>
    </location>
</feature>
<evidence type="ECO:0000256" key="3">
    <source>
        <dbReference type="ARBA" id="ARBA00022525"/>
    </source>
</evidence>
<dbReference type="InterPro" id="IPR045473">
    <property type="entry name" value="ASM_C"/>
</dbReference>
<evidence type="ECO:0000256" key="1">
    <source>
        <dbReference type="ARBA" id="ARBA00004613"/>
    </source>
</evidence>
<sequence length="607" mass="69856">MMRWTALFKLILLTLIGSYARVREEDELINSLRHGLEDYLKTGARTKELNHTLERLQVPNLFLAQEKGLLSKAACLACHVGIGVAIHARRRGAEKGRILDIVEKLCFWLRIESEHICHAAVAIYGDSLVYIADNRQDLTSKRMCSILLQDQGCRDPDRIDWTIDIPSPKYPSSGIEKKRTKSTPLKVLHLTDIHYDPGYEVGANAECGSYLCCQRGTKPSNRRNSAGYWSDYRNCDVPWHMFTDTLDHITAQHRDLDFVYFTGDIINHKVWESNIPCNTKAITDIMLQLKKSFGTIPVYPVLGNHEPHPINLFSPKGVDHPQLTSQWVFDLSARLWKAWLPIETHKSILHGGFYTTLIKPGIRIIGLNSNFCYIFNWWLFLDDFDLYGQLEWLVKVLLEAEENNEVVHIISHIPNGDTTCLYNWSKEYSKIVNRFSHIIAAQFNGHTHYDETMIFFNNTNPEQAINVAFNGGSLTTWPHLNPNYKIYYVDSDSGEVLDYETWTFNVTAANLTPHISPSWYKLYSFKHTYGVNNLSPQELAALTVRMARTPYLTNLYFRYKYREADTTLAKGCNNECQINNLCTMVTSHPEQTLHCEILTEIYNSSRQ</sequence>
<comment type="cofactor">
    <cofactor evidence="13">
        <name>Zn(2+)</name>
        <dbReference type="ChEBI" id="CHEBI:29105"/>
    </cofactor>
    <text evidence="13">Binds 2 Zn(2+) ions per subunit.</text>
</comment>
<dbReference type="PANTHER" id="PTHR10340">
    <property type="entry name" value="SPHINGOMYELIN PHOSPHODIESTERASE"/>
    <property type="match status" value="1"/>
</dbReference>
<evidence type="ECO:0000256" key="8">
    <source>
        <dbReference type="ARBA" id="ARBA00023157"/>
    </source>
</evidence>
<dbReference type="GO" id="GO:0016020">
    <property type="term" value="C:membrane"/>
    <property type="evidence" value="ECO:0007669"/>
    <property type="project" value="GOC"/>
</dbReference>
<dbReference type="InterPro" id="IPR029052">
    <property type="entry name" value="Metallo-depent_PP-like"/>
</dbReference>
<dbReference type="GO" id="GO:0046872">
    <property type="term" value="F:metal ion binding"/>
    <property type="evidence" value="ECO:0007669"/>
    <property type="project" value="UniProtKB-KW"/>
</dbReference>
<evidence type="ECO:0000256" key="7">
    <source>
        <dbReference type="ARBA" id="ARBA00022833"/>
    </source>
</evidence>
<feature type="domain" description="Saposin B-type" evidence="16">
    <location>
        <begin position="71"/>
        <end position="157"/>
    </location>
</feature>
<keyword evidence="3" id="KW-0964">Secreted</keyword>
<feature type="signal peptide" evidence="15">
    <location>
        <begin position="1"/>
        <end position="20"/>
    </location>
</feature>
<evidence type="ECO:0000313" key="17">
    <source>
        <dbReference type="EMBL" id="KAF2893416.1"/>
    </source>
</evidence>
<dbReference type="InterPro" id="IPR041805">
    <property type="entry name" value="ASMase/PPN1_MPP"/>
</dbReference>
<protein>
    <recommendedName>
        <fullName evidence="12">Sphingomyelin phosphodiesterase</fullName>
        <ecNumber evidence="12">3.1.4.12</ecNumber>
    </recommendedName>
</protein>
<feature type="disulfide bond" evidence="14">
    <location>
        <begin position="207"/>
        <end position="212"/>
    </location>
</feature>
<evidence type="ECO:0000256" key="6">
    <source>
        <dbReference type="ARBA" id="ARBA00022801"/>
    </source>
</evidence>
<dbReference type="Pfam" id="PF19272">
    <property type="entry name" value="ASMase_C"/>
    <property type="match status" value="1"/>
</dbReference>
<name>A0A8K0GC13_IGNLU</name>
<feature type="chain" id="PRO_5035463624" description="Sphingomyelin phosphodiesterase" evidence="15">
    <location>
        <begin position="21"/>
        <end position="607"/>
    </location>
</feature>
<dbReference type="GO" id="GO:0006685">
    <property type="term" value="P:sphingomyelin catabolic process"/>
    <property type="evidence" value="ECO:0007669"/>
    <property type="project" value="UniProtKB-UniRule"/>
</dbReference>
<keyword evidence="6 12" id="KW-0378">Hydrolase</keyword>
<evidence type="ECO:0000256" key="2">
    <source>
        <dbReference type="ARBA" id="ARBA00008234"/>
    </source>
</evidence>
<reference evidence="17" key="1">
    <citation type="submission" date="2019-08" db="EMBL/GenBank/DDBJ databases">
        <title>The genome of the North American firefly Photinus pyralis.</title>
        <authorList>
            <consortium name="Photinus pyralis genome working group"/>
            <person name="Fallon T.R."/>
            <person name="Sander Lower S.E."/>
            <person name="Weng J.-K."/>
        </authorList>
    </citation>
    <scope>NUCLEOTIDE SEQUENCE</scope>
    <source>
        <strain evidence="17">TRF0915ILg1</strain>
        <tissue evidence="17">Whole body</tissue>
    </source>
</reference>
<feature type="disulfide bond" evidence="14">
    <location>
        <begin position="372"/>
        <end position="420"/>
    </location>
</feature>
<dbReference type="GO" id="GO:0016798">
    <property type="term" value="F:hydrolase activity, acting on glycosyl bonds"/>
    <property type="evidence" value="ECO:0007669"/>
    <property type="project" value="UniProtKB-KW"/>
</dbReference>
<dbReference type="InterPro" id="IPR008139">
    <property type="entry name" value="SaposinB_dom"/>
</dbReference>
<dbReference type="PANTHER" id="PTHR10340:SF29">
    <property type="entry name" value="SPHINGOMYELIN PHOSPHODIESTERASE"/>
    <property type="match status" value="1"/>
</dbReference>
<dbReference type="PROSITE" id="PS50015">
    <property type="entry name" value="SAP_B"/>
    <property type="match status" value="1"/>
</dbReference>
<evidence type="ECO:0000256" key="15">
    <source>
        <dbReference type="SAM" id="SignalP"/>
    </source>
</evidence>
<feature type="binding site" evidence="13">
    <location>
        <position position="448"/>
    </location>
    <ligand>
        <name>Zn(2+)</name>
        <dbReference type="ChEBI" id="CHEBI:29105"/>
        <label>1</label>
    </ligand>
</feature>
<evidence type="ECO:0000256" key="12">
    <source>
        <dbReference type="PIRNR" id="PIRNR000948"/>
    </source>
</evidence>
<comment type="subcellular location">
    <subcellularLocation>
        <location evidence="1">Secreted</location>
    </subcellularLocation>
</comment>
<comment type="similarity">
    <text evidence="2 12">Belongs to the acid sphingomyelinase family.</text>
</comment>
<dbReference type="InterPro" id="IPR011001">
    <property type="entry name" value="Saposin-like"/>
</dbReference>
<dbReference type="Pfam" id="PF00149">
    <property type="entry name" value="Metallophos"/>
    <property type="match status" value="1"/>
</dbReference>
<comment type="function">
    <text evidence="12">Converts sphingomyelin to ceramide.</text>
</comment>
<keyword evidence="5 15" id="KW-0732">Signal</keyword>
<dbReference type="SUPFAM" id="SSF56300">
    <property type="entry name" value="Metallo-dependent phosphatases"/>
    <property type="match status" value="1"/>
</dbReference>
<organism evidence="17 18">
    <name type="scientific">Ignelater luminosus</name>
    <name type="common">Cucubano</name>
    <name type="synonym">Pyrophorus luminosus</name>
    <dbReference type="NCBI Taxonomy" id="2038154"/>
    <lineage>
        <taxon>Eukaryota</taxon>
        <taxon>Metazoa</taxon>
        <taxon>Ecdysozoa</taxon>
        <taxon>Arthropoda</taxon>
        <taxon>Hexapoda</taxon>
        <taxon>Insecta</taxon>
        <taxon>Pterygota</taxon>
        <taxon>Neoptera</taxon>
        <taxon>Endopterygota</taxon>
        <taxon>Coleoptera</taxon>
        <taxon>Polyphaga</taxon>
        <taxon>Elateriformia</taxon>
        <taxon>Elateroidea</taxon>
        <taxon>Elateridae</taxon>
        <taxon>Agrypninae</taxon>
        <taxon>Pyrophorini</taxon>
        <taxon>Ignelater</taxon>
    </lineage>
</organism>
<feature type="disulfide bond" evidence="14">
    <location>
        <begin position="572"/>
        <end position="576"/>
    </location>
</feature>
<feature type="binding site" evidence="13">
    <location>
        <position position="304"/>
    </location>
    <ligand>
        <name>Zn(2+)</name>
        <dbReference type="ChEBI" id="CHEBI:29105"/>
        <label>2</label>
    </ligand>
</feature>
<evidence type="ECO:0000256" key="11">
    <source>
        <dbReference type="ARBA" id="ARBA00047268"/>
    </source>
</evidence>
<feature type="binding site" evidence="13">
    <location>
        <position position="264"/>
    </location>
    <ligand>
        <name>Zn(2+)</name>
        <dbReference type="ChEBI" id="CHEBI:29105"/>
        <label>1</label>
    </ligand>
</feature>
<dbReference type="SUPFAM" id="SSF47862">
    <property type="entry name" value="Saposin"/>
    <property type="match status" value="1"/>
</dbReference>
<keyword evidence="10 12" id="KW-0326">Glycosidase</keyword>
<keyword evidence="18" id="KW-1185">Reference proteome</keyword>
<evidence type="ECO:0000256" key="4">
    <source>
        <dbReference type="ARBA" id="ARBA00022723"/>
    </source>
</evidence>
<keyword evidence="9" id="KW-0325">Glycoprotein</keyword>
<dbReference type="PIRSF" id="PIRSF000948">
    <property type="entry name" value="Sphingomy_PDE"/>
    <property type="match status" value="1"/>
</dbReference>
<dbReference type="EC" id="3.1.4.12" evidence="12"/>
<evidence type="ECO:0000256" key="13">
    <source>
        <dbReference type="PIRSR" id="PIRSR000948-1"/>
    </source>
</evidence>
<keyword evidence="7 13" id="KW-0862">Zinc</keyword>
<accession>A0A8K0GC13</accession>
<evidence type="ECO:0000313" key="18">
    <source>
        <dbReference type="Proteomes" id="UP000801492"/>
    </source>
</evidence>
<evidence type="ECO:0000256" key="9">
    <source>
        <dbReference type="ARBA" id="ARBA00023180"/>
    </source>
</evidence>
<dbReference type="Proteomes" id="UP000801492">
    <property type="component" value="Unassembled WGS sequence"/>
</dbReference>
<feature type="binding site" evidence="13">
    <location>
        <position position="192"/>
    </location>
    <ligand>
        <name>Zn(2+)</name>
        <dbReference type="ChEBI" id="CHEBI:29105"/>
        <label>1</label>
    </ligand>
</feature>
<dbReference type="GO" id="GO:0005615">
    <property type="term" value="C:extracellular space"/>
    <property type="evidence" value="ECO:0007669"/>
    <property type="project" value="TreeGrafter"/>
</dbReference>
<feature type="binding site" evidence="13">
    <location>
        <position position="412"/>
    </location>
    <ligand>
        <name>Zn(2+)</name>
        <dbReference type="ChEBI" id="CHEBI:29105"/>
        <label>2</label>
    </ligand>
</feature>
<feature type="binding site" evidence="13">
    <location>
        <position position="446"/>
    </location>
    <ligand>
        <name>Zn(2+)</name>
        <dbReference type="ChEBI" id="CHEBI:29105"/>
        <label>2</label>
    </ligand>
</feature>
<dbReference type="AlphaFoldDB" id="A0A8K0GC13"/>
<evidence type="ECO:0000256" key="5">
    <source>
        <dbReference type="ARBA" id="ARBA00022729"/>
    </source>
</evidence>
<evidence type="ECO:0000259" key="16">
    <source>
        <dbReference type="PROSITE" id="PS50015"/>
    </source>
</evidence>
<feature type="binding site" evidence="13">
    <location>
        <position position="194"/>
    </location>
    <ligand>
        <name>Zn(2+)</name>
        <dbReference type="ChEBI" id="CHEBI:29105"/>
        <label>1</label>
    </ligand>
</feature>
<dbReference type="GO" id="GO:0061750">
    <property type="term" value="F:acid sphingomyelin phosphodiesterase activity"/>
    <property type="evidence" value="ECO:0007669"/>
    <property type="project" value="TreeGrafter"/>
</dbReference>
<proteinExistence type="inferred from homology"/>
<evidence type="ECO:0000256" key="14">
    <source>
        <dbReference type="PIRSR" id="PIRSR000948-2"/>
    </source>
</evidence>